<dbReference type="InterPro" id="IPR036390">
    <property type="entry name" value="WH_DNA-bd_sf"/>
</dbReference>
<dbReference type="Pfam" id="PF00126">
    <property type="entry name" value="HTH_1"/>
    <property type="match status" value="1"/>
</dbReference>
<dbReference type="Proteomes" id="UP001169862">
    <property type="component" value="Unassembled WGS sequence"/>
</dbReference>
<gene>
    <name evidence="6" type="ORF">Q4490_03380</name>
</gene>
<dbReference type="PRINTS" id="PR00039">
    <property type="entry name" value="HTHLYSR"/>
</dbReference>
<dbReference type="PANTHER" id="PTHR30118">
    <property type="entry name" value="HTH-TYPE TRANSCRIPTIONAL REGULATOR LEUO-RELATED"/>
    <property type="match status" value="1"/>
</dbReference>
<comment type="similarity">
    <text evidence="1">Belongs to the LysR transcriptional regulatory family.</text>
</comment>
<dbReference type="EMBL" id="JAUOPG010000002">
    <property type="protein sequence ID" value="MDO6452598.1"/>
    <property type="molecule type" value="Genomic_DNA"/>
</dbReference>
<dbReference type="SUPFAM" id="SSF53850">
    <property type="entry name" value="Periplasmic binding protein-like II"/>
    <property type="match status" value="1"/>
</dbReference>
<dbReference type="InterPro" id="IPR005119">
    <property type="entry name" value="LysR_subst-bd"/>
</dbReference>
<accession>A0AAW7XGU4</accession>
<reference evidence="6" key="1">
    <citation type="submission" date="2023-07" db="EMBL/GenBank/DDBJ databases">
        <title>Genome content predicts the carbon catabolic preferences of heterotrophic bacteria.</title>
        <authorList>
            <person name="Gralka M."/>
        </authorList>
    </citation>
    <scope>NUCLEOTIDE SEQUENCE</scope>
    <source>
        <strain evidence="6">I2M16</strain>
    </source>
</reference>
<proteinExistence type="inferred from homology"/>
<dbReference type="InterPro" id="IPR000847">
    <property type="entry name" value="LysR_HTH_N"/>
</dbReference>
<dbReference type="InterPro" id="IPR050389">
    <property type="entry name" value="LysR-type_TF"/>
</dbReference>
<dbReference type="SUPFAM" id="SSF46785">
    <property type="entry name" value="Winged helix' DNA-binding domain"/>
    <property type="match status" value="1"/>
</dbReference>
<dbReference type="PANTHER" id="PTHR30118:SF15">
    <property type="entry name" value="TRANSCRIPTIONAL REGULATORY PROTEIN"/>
    <property type="match status" value="1"/>
</dbReference>
<dbReference type="Pfam" id="PF03466">
    <property type="entry name" value="LysR_substrate"/>
    <property type="match status" value="1"/>
</dbReference>
<evidence type="ECO:0000256" key="1">
    <source>
        <dbReference type="ARBA" id="ARBA00009437"/>
    </source>
</evidence>
<sequence>MREVNLRSIDLNLLVVLEALLEERQVTKAAERLHMSQPAVSRALQRLRHTFSDPLLVRSGDGYDLSERAKQISTDVKSVLANIKQIIAEPHFDPATSKQIIQIAGPDLEMALYLSDLLGVLQDAAPLMQVELDSRPADYFEMLARDDIHFAVSGFGPNVGEDQFHRTLLGQTGLAIVMGANNPLANKEITLDEYLNARHGYVSLTGQGPAFMDTHLKELRRKRTTVLRLTSFMGVADFCETTDLLFMLPVSLIERLAIGRNVVTRPLPTDLKLPDLNIYLYWHARHHNDPMHRWVREQIAHTLNKKVPNRR</sequence>
<keyword evidence="2" id="KW-0805">Transcription regulation</keyword>
<evidence type="ECO:0000256" key="2">
    <source>
        <dbReference type="ARBA" id="ARBA00023015"/>
    </source>
</evidence>
<evidence type="ECO:0000313" key="7">
    <source>
        <dbReference type="Proteomes" id="UP001169862"/>
    </source>
</evidence>
<dbReference type="Gene3D" id="3.40.190.10">
    <property type="entry name" value="Periplasmic binding protein-like II"/>
    <property type="match status" value="2"/>
</dbReference>
<dbReference type="PROSITE" id="PS50931">
    <property type="entry name" value="HTH_LYSR"/>
    <property type="match status" value="1"/>
</dbReference>
<evidence type="ECO:0000259" key="5">
    <source>
        <dbReference type="PROSITE" id="PS50931"/>
    </source>
</evidence>
<dbReference type="RefSeq" id="WP_303548638.1">
    <property type="nucleotide sequence ID" value="NZ_JAUOPG010000002.1"/>
</dbReference>
<evidence type="ECO:0000256" key="4">
    <source>
        <dbReference type="ARBA" id="ARBA00023163"/>
    </source>
</evidence>
<dbReference type="Gene3D" id="1.10.10.10">
    <property type="entry name" value="Winged helix-like DNA-binding domain superfamily/Winged helix DNA-binding domain"/>
    <property type="match status" value="1"/>
</dbReference>
<protein>
    <submittedName>
        <fullName evidence="6">LysR family transcriptional regulator</fullName>
    </submittedName>
</protein>
<evidence type="ECO:0000313" key="6">
    <source>
        <dbReference type="EMBL" id="MDO6452598.1"/>
    </source>
</evidence>
<dbReference type="CDD" id="cd08417">
    <property type="entry name" value="PBP2_Nitroaromatics_like"/>
    <property type="match status" value="1"/>
</dbReference>
<dbReference type="InterPro" id="IPR036388">
    <property type="entry name" value="WH-like_DNA-bd_sf"/>
</dbReference>
<dbReference type="GO" id="GO:0003700">
    <property type="term" value="F:DNA-binding transcription factor activity"/>
    <property type="evidence" value="ECO:0007669"/>
    <property type="project" value="InterPro"/>
</dbReference>
<name>A0AAW7XGU4_9GAMM</name>
<feature type="domain" description="HTH lysR-type" evidence="5">
    <location>
        <begin position="9"/>
        <end position="66"/>
    </location>
</feature>
<keyword evidence="3" id="KW-0238">DNA-binding</keyword>
<evidence type="ECO:0000256" key="3">
    <source>
        <dbReference type="ARBA" id="ARBA00023125"/>
    </source>
</evidence>
<keyword evidence="4" id="KW-0804">Transcription</keyword>
<dbReference type="GO" id="GO:0003677">
    <property type="term" value="F:DNA binding"/>
    <property type="evidence" value="ECO:0007669"/>
    <property type="project" value="UniProtKB-KW"/>
</dbReference>
<comment type="caution">
    <text evidence="6">The sequence shown here is derived from an EMBL/GenBank/DDBJ whole genome shotgun (WGS) entry which is preliminary data.</text>
</comment>
<dbReference type="InterPro" id="IPR037402">
    <property type="entry name" value="YidZ_PBP2"/>
</dbReference>
<organism evidence="6 7">
    <name type="scientific">Neptunomonas phycophila</name>
    <dbReference type="NCBI Taxonomy" id="1572645"/>
    <lineage>
        <taxon>Bacteria</taxon>
        <taxon>Pseudomonadati</taxon>
        <taxon>Pseudomonadota</taxon>
        <taxon>Gammaproteobacteria</taxon>
        <taxon>Oceanospirillales</taxon>
        <taxon>Oceanospirillaceae</taxon>
        <taxon>Neptunomonas</taxon>
    </lineage>
</organism>
<dbReference type="AlphaFoldDB" id="A0AAW7XGU4"/>